<keyword evidence="3" id="KW-0998">Cell outer membrane</keyword>
<feature type="chain" id="PRO_5046507926" evidence="5">
    <location>
        <begin position="34"/>
        <end position="990"/>
    </location>
</feature>
<accession>A0ABT5HH55</accession>
<organism evidence="8 9">
    <name type="scientific">Asticcacaulis machinosus</name>
    <dbReference type="NCBI Taxonomy" id="2984211"/>
    <lineage>
        <taxon>Bacteria</taxon>
        <taxon>Pseudomonadati</taxon>
        <taxon>Pseudomonadota</taxon>
        <taxon>Alphaproteobacteria</taxon>
        <taxon>Caulobacterales</taxon>
        <taxon>Caulobacteraceae</taxon>
        <taxon>Asticcacaulis</taxon>
    </lineage>
</organism>
<dbReference type="Proteomes" id="UP001218579">
    <property type="component" value="Unassembled WGS sequence"/>
</dbReference>
<evidence type="ECO:0000256" key="5">
    <source>
        <dbReference type="SAM" id="SignalP"/>
    </source>
</evidence>
<evidence type="ECO:0000256" key="4">
    <source>
        <dbReference type="RuleBase" id="RU003357"/>
    </source>
</evidence>
<dbReference type="NCBIfam" id="TIGR01782">
    <property type="entry name" value="TonB-Xanth-Caul"/>
    <property type="match status" value="1"/>
</dbReference>
<dbReference type="EMBL" id="JAQQKV010000001">
    <property type="protein sequence ID" value="MDC7675584.1"/>
    <property type="molecule type" value="Genomic_DNA"/>
</dbReference>
<keyword evidence="2 4" id="KW-0472">Membrane</keyword>
<proteinExistence type="inferred from homology"/>
<evidence type="ECO:0000256" key="3">
    <source>
        <dbReference type="ARBA" id="ARBA00023237"/>
    </source>
</evidence>
<evidence type="ECO:0000256" key="1">
    <source>
        <dbReference type="ARBA" id="ARBA00004442"/>
    </source>
</evidence>
<protein>
    <submittedName>
        <fullName evidence="8">TonB-dependent receptor</fullName>
    </submittedName>
</protein>
<dbReference type="CDD" id="cd01347">
    <property type="entry name" value="ligand_gated_channel"/>
    <property type="match status" value="1"/>
</dbReference>
<feature type="domain" description="TonB-dependent receptor plug" evidence="7">
    <location>
        <begin position="67"/>
        <end position="177"/>
    </location>
</feature>
<dbReference type="InterPro" id="IPR000531">
    <property type="entry name" value="Beta-barrel_TonB"/>
</dbReference>
<dbReference type="SUPFAM" id="SSF56935">
    <property type="entry name" value="Porins"/>
    <property type="match status" value="1"/>
</dbReference>
<dbReference type="InterPro" id="IPR036942">
    <property type="entry name" value="Beta-barrel_TonB_sf"/>
</dbReference>
<dbReference type="InterPro" id="IPR037066">
    <property type="entry name" value="Plug_dom_sf"/>
</dbReference>
<evidence type="ECO:0000313" key="9">
    <source>
        <dbReference type="Proteomes" id="UP001218579"/>
    </source>
</evidence>
<dbReference type="InterPro" id="IPR010104">
    <property type="entry name" value="TonB_rcpt_bac"/>
</dbReference>
<keyword evidence="5" id="KW-0732">Signal</keyword>
<dbReference type="Gene3D" id="2.40.170.20">
    <property type="entry name" value="TonB-dependent receptor, beta-barrel domain"/>
    <property type="match status" value="1"/>
</dbReference>
<dbReference type="Pfam" id="PF00593">
    <property type="entry name" value="TonB_dep_Rec_b-barrel"/>
    <property type="match status" value="1"/>
</dbReference>
<sequence length="990" mass="107191">MSTLKKVVIRRKSRLLATSAVMGLAMVCGSVQAQESDAGSSEEIETVVVQGFRASLQSAMNIKKRNDGIVDAIVAEDMAKFPDANLAESIQRIPGVTLTRSDGGEGRNITVRGLNAGFTRVRINGIEGTTATGASDILGSTNRSRAFDFSVFASDLFNAIEVRKTSSADVEEGSLGATVDLKTGKAFDNPGFHYAISAQSLNNELEGGNHPRVAGIISNTWGQFGVLGSVAWSKRSLLEEGYEAVDILAASQDGGFCSPVGYAPQNPANNATKGTDAANCATGIPRTSSLADYTDVMGRTDSWAGTNVAGSGAFHPRLPRYRRSLTDYERMGATLALQWRPSDATRLDLDLMYGKFENTRHDNYILALSNGRNAGAGGKPYSSIVEAEFADDGSWVYGKLNGVDIRSEGLRDVYTTTYKQITLTGSHVFNEKFRINGLIGLNNSLLDEPIRTTIQIDIPNVNGFSWDFRENEDIPLLTFGTDVANPNLYLFNSGTEPDGTVHGAWNGRFLTTESNLKTYELNSIYDVNDNFSFHAGASFRQNDWHNVEGGPSAQPFPSLPAGTSLASLTRQISGFGKNLDGPSGVLSSWTAIDLDKFLDIYNVHCYCSSVPGAAPAVPPGVRDIAEEVTAIYAMGKFNYSVGSVDLRGDFGIRQVKTEVQSSGIVTAGTTRSYVTVPNEYMDTLPSFNLTAILPNDLYLRFSAAKVLSRPEYVNLAPTSTVNTTVQTVSIGNPELDPIRADTFDLQAEWYFAEGALLSAGLFHKKIDTFIQGFSALLPWNTLGLPDDLLTSGGTCSITGGTPVCPSSPTTLFNVSRSVNTDGGDLSGLEVSYQQPFTFLPGILKNTGLIANWTHVESEIEYITRIDNPTTPANEELKVTGDFTGLSRNAYNLTLYYEDAKFSARISGNHKGRAINNVLGNVAGHDFIFTDPATYVDFSTTYKVTPRLNLTLEGQNITDQGVRFGQDKERNDTRLYVHSGRTITVGFNYKY</sequence>
<evidence type="ECO:0000313" key="8">
    <source>
        <dbReference type="EMBL" id="MDC7675584.1"/>
    </source>
</evidence>
<keyword evidence="4" id="KW-0798">TonB box</keyword>
<dbReference type="InterPro" id="IPR012910">
    <property type="entry name" value="Plug_dom"/>
</dbReference>
<keyword evidence="8" id="KW-0675">Receptor</keyword>
<comment type="caution">
    <text evidence="8">The sequence shown here is derived from an EMBL/GenBank/DDBJ whole genome shotgun (WGS) entry which is preliminary data.</text>
</comment>
<dbReference type="PANTHER" id="PTHR40980:SF3">
    <property type="entry name" value="TONB-DEPENDENT RECEPTOR-LIKE BETA-BARREL DOMAIN-CONTAINING PROTEIN"/>
    <property type="match status" value="1"/>
</dbReference>
<comment type="subcellular location">
    <subcellularLocation>
        <location evidence="1 4">Cell outer membrane</location>
    </subcellularLocation>
</comment>
<evidence type="ECO:0000259" key="6">
    <source>
        <dbReference type="Pfam" id="PF00593"/>
    </source>
</evidence>
<name>A0ABT5HH55_9CAUL</name>
<evidence type="ECO:0000259" key="7">
    <source>
        <dbReference type="Pfam" id="PF07715"/>
    </source>
</evidence>
<evidence type="ECO:0000256" key="2">
    <source>
        <dbReference type="ARBA" id="ARBA00023136"/>
    </source>
</evidence>
<reference evidence="8 9" key="1">
    <citation type="submission" date="2023-01" db="EMBL/GenBank/DDBJ databases">
        <title>Novel species of the genus Asticcacaulis isolated from rivers.</title>
        <authorList>
            <person name="Lu H."/>
        </authorList>
    </citation>
    <scope>NUCLEOTIDE SEQUENCE [LARGE SCALE GENOMIC DNA]</scope>
    <source>
        <strain evidence="8 9">LKC15W</strain>
    </source>
</reference>
<dbReference type="RefSeq" id="WP_272743903.1">
    <property type="nucleotide sequence ID" value="NZ_JAQQKV010000001.1"/>
</dbReference>
<dbReference type="PANTHER" id="PTHR40980">
    <property type="entry name" value="PLUG DOMAIN-CONTAINING PROTEIN"/>
    <property type="match status" value="1"/>
</dbReference>
<feature type="domain" description="TonB-dependent receptor-like beta-barrel" evidence="6">
    <location>
        <begin position="480"/>
        <end position="956"/>
    </location>
</feature>
<comment type="similarity">
    <text evidence="4">Belongs to the TonB-dependent receptor family.</text>
</comment>
<gene>
    <name evidence="8" type="ORF">PQU98_05560</name>
</gene>
<dbReference type="Gene3D" id="2.170.130.10">
    <property type="entry name" value="TonB-dependent receptor, plug domain"/>
    <property type="match status" value="1"/>
</dbReference>
<keyword evidence="9" id="KW-1185">Reference proteome</keyword>
<dbReference type="Pfam" id="PF07715">
    <property type="entry name" value="Plug"/>
    <property type="match status" value="1"/>
</dbReference>
<feature type="signal peptide" evidence="5">
    <location>
        <begin position="1"/>
        <end position="33"/>
    </location>
</feature>